<dbReference type="AlphaFoldDB" id="A0A834R505"/>
<dbReference type="PANTHER" id="PTHR12100">
    <property type="entry name" value="SEC10"/>
    <property type="match status" value="1"/>
</dbReference>
<dbReference type="FunFam" id="3.20.20.10:FF:000018">
    <property type="entry name" value="Pyridoxal phosphate homeostasis protein"/>
    <property type="match status" value="1"/>
</dbReference>
<evidence type="ECO:0000313" key="10">
    <source>
        <dbReference type="EMBL" id="KAF7491034.1"/>
    </source>
</evidence>
<dbReference type="InterPro" id="IPR029066">
    <property type="entry name" value="PLP-binding_barrel"/>
</dbReference>
<evidence type="ECO:0000259" key="9">
    <source>
        <dbReference type="Pfam" id="PF20667"/>
    </source>
</evidence>
<comment type="similarity">
    <text evidence="1">Belongs to the SEC10 family.</text>
</comment>
<protein>
    <recommendedName>
        <fullName evidence="5">Pyridoxal phosphate homeostasis protein</fullName>
        <shortName evidence="5">PLP homeostasis protein</shortName>
    </recommendedName>
</protein>
<dbReference type="InterPro" id="IPR001608">
    <property type="entry name" value="Ala_racemase_N"/>
</dbReference>
<dbReference type="GO" id="GO:0006887">
    <property type="term" value="P:exocytosis"/>
    <property type="evidence" value="ECO:0007669"/>
    <property type="project" value="UniProtKB-KW"/>
</dbReference>
<feature type="transmembrane region" description="Helical" evidence="6">
    <location>
        <begin position="672"/>
        <end position="698"/>
    </location>
</feature>
<reference evidence="12" key="1">
    <citation type="journal article" date="2020" name="PLoS Negl. Trop. Dis.">
        <title>High-quality nuclear genome for Sarcoptes scabiei-A critical resource for a neglected parasite.</title>
        <authorList>
            <person name="Korhonen P.K."/>
            <person name="Gasser R.B."/>
            <person name="Ma G."/>
            <person name="Wang T."/>
            <person name="Stroehlein A.J."/>
            <person name="Young N.D."/>
            <person name="Ang C.S."/>
            <person name="Fernando D.D."/>
            <person name="Lu H.C."/>
            <person name="Taylor S."/>
            <person name="Reynolds S.L."/>
            <person name="Mofiz E."/>
            <person name="Najaraj S.H."/>
            <person name="Gowda H."/>
            <person name="Madugundu A."/>
            <person name="Renuse S."/>
            <person name="Holt D."/>
            <person name="Pandey A."/>
            <person name="Papenfuss A.T."/>
            <person name="Fischer K."/>
        </authorList>
    </citation>
    <scope>NUCLEOTIDE SEQUENCE [LARGE SCALE GENOMIC DNA]</scope>
</reference>
<dbReference type="EMBL" id="WVUK01000062">
    <property type="protein sequence ID" value="KAF7491034.1"/>
    <property type="molecule type" value="Genomic_DNA"/>
</dbReference>
<evidence type="ECO:0000256" key="5">
    <source>
        <dbReference type="HAMAP-Rule" id="MF_03225"/>
    </source>
</evidence>
<reference evidence="11" key="3">
    <citation type="submission" date="2022-06" db="UniProtKB">
        <authorList>
            <consortium name="EnsemblMetazoa"/>
        </authorList>
    </citation>
    <scope>IDENTIFICATION</scope>
</reference>
<keyword evidence="6" id="KW-0472">Membrane</keyword>
<dbReference type="GO" id="GO:0000145">
    <property type="term" value="C:exocyst"/>
    <property type="evidence" value="ECO:0007669"/>
    <property type="project" value="TreeGrafter"/>
</dbReference>
<feature type="domain" description="Exocyst complex component Sec10 N-terminal" evidence="9">
    <location>
        <begin position="40"/>
        <end position="148"/>
    </location>
</feature>
<dbReference type="HAMAP" id="MF_02087">
    <property type="entry name" value="PLP_homeostasis"/>
    <property type="match status" value="1"/>
</dbReference>
<evidence type="ECO:0000259" key="8">
    <source>
        <dbReference type="Pfam" id="PF07393"/>
    </source>
</evidence>
<keyword evidence="4" id="KW-0175">Coiled coil</keyword>
<dbReference type="SUPFAM" id="SSF51419">
    <property type="entry name" value="PLP-binding barrel"/>
    <property type="match status" value="1"/>
</dbReference>
<dbReference type="Proteomes" id="UP000070412">
    <property type="component" value="Unassembled WGS sequence"/>
</dbReference>
<evidence type="ECO:0000256" key="1">
    <source>
        <dbReference type="ARBA" id="ARBA00006572"/>
    </source>
</evidence>
<feature type="domain" description="Exocyst complex component Sec10-like alpha-helical bundle" evidence="8">
    <location>
        <begin position="163"/>
        <end position="606"/>
    </location>
</feature>
<comment type="similarity">
    <text evidence="5">Belongs to the pyridoxal phosphate-binding protein YggS/PROSC family.</text>
</comment>
<proteinExistence type="inferred from homology"/>
<evidence type="ECO:0000256" key="2">
    <source>
        <dbReference type="ARBA" id="ARBA00022448"/>
    </source>
</evidence>
<dbReference type="GO" id="GO:0030170">
    <property type="term" value="F:pyridoxal phosphate binding"/>
    <property type="evidence" value="ECO:0007669"/>
    <property type="project" value="UniProtKB-UniRule"/>
</dbReference>
<keyword evidence="3" id="KW-0268">Exocytosis</keyword>
<dbReference type="Pfam" id="PF07393">
    <property type="entry name" value="Sec10_HB"/>
    <property type="match status" value="1"/>
</dbReference>
<reference evidence="10" key="2">
    <citation type="submission" date="2020-01" db="EMBL/GenBank/DDBJ databases">
        <authorList>
            <person name="Korhonen P.K.K."/>
            <person name="Guangxu M.G."/>
            <person name="Wang T.W."/>
            <person name="Stroehlein A.J.S."/>
            <person name="Young N.D."/>
            <person name="Ang C.-S.A."/>
            <person name="Fernando D.W.F."/>
            <person name="Lu H.L."/>
            <person name="Taylor S.T."/>
            <person name="Ehtesham M.E.M."/>
            <person name="Najaraj S.H.N."/>
            <person name="Harsha G.H.G."/>
            <person name="Madugundu A.M."/>
            <person name="Renuse S.R."/>
            <person name="Holt D.H."/>
            <person name="Pandey A.P."/>
            <person name="Papenfuss A.P."/>
            <person name="Gasser R.B.G."/>
            <person name="Fischer K.F."/>
        </authorList>
    </citation>
    <scope>NUCLEOTIDE SEQUENCE</scope>
    <source>
        <strain evidence="10">SSS_KF_BRIS2020</strain>
    </source>
</reference>
<keyword evidence="2" id="KW-0813">Transport</keyword>
<dbReference type="GO" id="GO:0006893">
    <property type="term" value="P:Golgi to plasma membrane transport"/>
    <property type="evidence" value="ECO:0007669"/>
    <property type="project" value="TreeGrafter"/>
</dbReference>
<dbReference type="Gene3D" id="3.20.20.10">
    <property type="entry name" value="Alanine racemase"/>
    <property type="match status" value="1"/>
</dbReference>
<evidence type="ECO:0000256" key="6">
    <source>
        <dbReference type="SAM" id="Phobius"/>
    </source>
</evidence>
<evidence type="ECO:0000256" key="3">
    <source>
        <dbReference type="ARBA" id="ARBA00022483"/>
    </source>
</evidence>
<dbReference type="CDD" id="cd06822">
    <property type="entry name" value="PLPDE_III_YBL036c_euk"/>
    <property type="match status" value="1"/>
</dbReference>
<evidence type="ECO:0000313" key="11">
    <source>
        <dbReference type="EnsemblMetazoa" id="KAF7491034.1"/>
    </source>
</evidence>
<dbReference type="InterPro" id="IPR011078">
    <property type="entry name" value="PyrdxlP_homeostasis"/>
</dbReference>
<sequence>MTFLAELEQELFDGEEFIERLAWRATNGKFDEESYDVDLISEAFENAIKDLKAIYDTNQKKCERIEMICREEEKGHWMKVTELQQKCKDSLSTFEKLDKRLDIVADKVVYLGEQLESVNTPRTRAVEAQTLMKHFAHYLETSVETLNSFDEIVIENINQLYEEADIIQKLYLISQELPNNPRFNLAKEFISKKYNLIEKHLIEEFSSAHKNDDRAKMKKIAAILSHFKGYSQCIDVFIEQSQMGMFLSDNIFTDIVPLCVKNQKTIKEVFINPDQVMSKFILNLFHGKIQEYIHSRINGNDSREFLNELFNLFTKTNKLIDQIAKLKYLCCDYAFLNKISRNIFNNYLDMYIEKETSYLQEKCSNLLQSYYDLKNHQKRTIQSGGFQELIQSKIGRTIDINIGNLNINMSNQDYSGETFLSEEIAISILQESKMSLQRCSLLSKPQDLANNAMLIYEIELQNLCIEHIDYAIELGLQSIPATDQKSQPEIHFFEIIRQSNEICHLNEKQFSNWVQPMISSTTKYSECLKRKREVTQQMETKLNQGLEKSIASIISWIKYLLQTEQKKNEFKPEQGTDFIPTSTTACNKVVKFINYYHEKIGKCLDGAMVVICDVKEYRNCIDTFKIPLLSNLFNILHALCNLLIVVPENLKQVSNGDQLVGLDKNVIQNDNAAIFIIIFLSHFEMKFIILLHAIFFFFGIQISNIFSLQNVHKSNGKFRGDRPQSKFVAVQNKGNFRIYSKRKENCKIHLDFENILNLISESIKQKCPELIAVSKLKSKYHIIEAYKHGQRDFGENYIQELCEKANDSEILEQCPSIKWHLIGHIQSNKINKLHSIKNLHLIQTIDSLKLAENLNASINRNSTKPNDDKINVLVQVNTSGEKEKSGINPDDADALVQFITDKCNRLKFSGLMTIGAYDFDTSQGLNPDFLKLIEIRDRISNSMKIPMNEIEISMGMSSDFEQAITLGSTMVRVGRAIFGSR</sequence>
<dbReference type="OrthoDB" id="125856at2759"/>
<keyword evidence="6" id="KW-1133">Transmembrane helix</keyword>
<gene>
    <name evidence="10" type="ORF">SSS_8509</name>
</gene>
<keyword evidence="5" id="KW-0663">Pyridoxal phosphate</keyword>
<name>A0A834R505_SARSC</name>
<dbReference type="InterPro" id="IPR009976">
    <property type="entry name" value="Sec10-like"/>
</dbReference>
<dbReference type="Pfam" id="PF01168">
    <property type="entry name" value="Ala_racemase_N"/>
    <property type="match status" value="1"/>
</dbReference>
<dbReference type="PANTHER" id="PTHR12100:SF0">
    <property type="entry name" value="EXOCYST COMPLEX COMPONENT 5"/>
    <property type="match status" value="1"/>
</dbReference>
<accession>A0A834R505</accession>
<dbReference type="NCBIfam" id="TIGR00044">
    <property type="entry name" value="YggS family pyridoxal phosphate-dependent enzyme"/>
    <property type="match status" value="1"/>
</dbReference>
<keyword evidence="12" id="KW-1185">Reference proteome</keyword>
<dbReference type="Pfam" id="PF20667">
    <property type="entry name" value="Sec10_N"/>
    <property type="match status" value="1"/>
</dbReference>
<evidence type="ECO:0000256" key="4">
    <source>
        <dbReference type="ARBA" id="ARBA00023054"/>
    </source>
</evidence>
<feature type="domain" description="Alanine racemase N-terminal" evidence="7">
    <location>
        <begin position="761"/>
        <end position="980"/>
    </location>
</feature>
<dbReference type="InterPro" id="IPR048627">
    <property type="entry name" value="Sec10_HB"/>
</dbReference>
<dbReference type="InterPro" id="IPR048625">
    <property type="entry name" value="Sec10_N"/>
</dbReference>
<evidence type="ECO:0000313" key="12">
    <source>
        <dbReference type="Proteomes" id="UP000070412"/>
    </source>
</evidence>
<organism evidence="10">
    <name type="scientific">Sarcoptes scabiei</name>
    <name type="common">Itch mite</name>
    <name type="synonym">Acarus scabiei</name>
    <dbReference type="NCBI Taxonomy" id="52283"/>
    <lineage>
        <taxon>Eukaryota</taxon>
        <taxon>Metazoa</taxon>
        <taxon>Ecdysozoa</taxon>
        <taxon>Arthropoda</taxon>
        <taxon>Chelicerata</taxon>
        <taxon>Arachnida</taxon>
        <taxon>Acari</taxon>
        <taxon>Acariformes</taxon>
        <taxon>Sarcoptiformes</taxon>
        <taxon>Astigmata</taxon>
        <taxon>Psoroptidia</taxon>
        <taxon>Sarcoptoidea</taxon>
        <taxon>Sarcoptidae</taxon>
        <taxon>Sarcoptinae</taxon>
        <taxon>Sarcoptes</taxon>
    </lineage>
</organism>
<keyword evidence="6" id="KW-0812">Transmembrane</keyword>
<feature type="modified residue" description="N6-(pyridoxal phosphate)lysine" evidence="5">
    <location>
        <position position="775"/>
    </location>
</feature>
<dbReference type="EnsemblMetazoa" id="SSS_8509s_mrna">
    <property type="protein sequence ID" value="KAF7491034.1"/>
    <property type="gene ID" value="SSS_8509"/>
</dbReference>
<evidence type="ECO:0000259" key="7">
    <source>
        <dbReference type="Pfam" id="PF01168"/>
    </source>
</evidence>
<comment type="function">
    <text evidence="5">Pyridoxal 5'-phosphate (PLP)-binding protein, which may be involved in intracellular homeostatic regulation of pyridoxal 5'-phosphate (PLP), the active form of vitamin B6.</text>
</comment>